<comment type="caution">
    <text evidence="2">The sequence shown here is derived from an EMBL/GenBank/DDBJ whole genome shotgun (WGS) entry which is preliminary data.</text>
</comment>
<feature type="region of interest" description="Disordered" evidence="1">
    <location>
        <begin position="77"/>
        <end position="134"/>
    </location>
</feature>
<dbReference type="AlphaFoldDB" id="A0A9X6QAG2"/>
<reference evidence="2 3" key="1">
    <citation type="submission" date="2016-10" db="EMBL/GenBank/DDBJ databases">
        <title>Comparative genomics of Bacillus thuringiensis reveals a path to pathogens against multiple invertebrate hosts.</title>
        <authorList>
            <person name="Zheng J."/>
            <person name="Gao Q."/>
            <person name="Liu H."/>
            <person name="Peng D."/>
            <person name="Ruan L."/>
            <person name="Sun M."/>
        </authorList>
    </citation>
    <scope>NUCLEOTIDE SEQUENCE [LARGE SCALE GENOMIC DNA]</scope>
    <source>
        <strain evidence="2">I13</strain>
    </source>
</reference>
<dbReference type="RefSeq" id="WP_021728914.1">
    <property type="nucleotide sequence ID" value="NZ_CP146103.1"/>
</dbReference>
<evidence type="ECO:0000313" key="3">
    <source>
        <dbReference type="Proteomes" id="UP000195077"/>
    </source>
</evidence>
<accession>A0A9X6QAG2</accession>
<dbReference type="EMBL" id="NFEN01000054">
    <property type="protein sequence ID" value="OUA27729.1"/>
    <property type="molecule type" value="Genomic_DNA"/>
</dbReference>
<evidence type="ECO:0000256" key="1">
    <source>
        <dbReference type="SAM" id="MobiDB-lite"/>
    </source>
</evidence>
<organism evidence="2 3">
    <name type="scientific">Bacillus thuringiensis</name>
    <dbReference type="NCBI Taxonomy" id="1428"/>
    <lineage>
        <taxon>Bacteria</taxon>
        <taxon>Bacillati</taxon>
        <taxon>Bacillota</taxon>
        <taxon>Bacilli</taxon>
        <taxon>Bacillales</taxon>
        <taxon>Bacillaceae</taxon>
        <taxon>Bacillus</taxon>
        <taxon>Bacillus cereus group</taxon>
    </lineage>
</organism>
<protein>
    <submittedName>
        <fullName evidence="2">Uncharacterized protein</fullName>
    </submittedName>
</protein>
<feature type="compositionally biased region" description="Basic and acidic residues" evidence="1">
    <location>
        <begin position="78"/>
        <end position="95"/>
    </location>
</feature>
<sequence length="134" mass="15649">MRANVSWKIKDIKDEEARNKINKWCDNQEKIQVSLTSLVLHMIDRFGYKNITDHEIQKLLHQEFPLTGISTEEATFDSVKEIEKTHDSKSEKTNDTHTSQKKIETEEKNSIPEKEQSSDDDKDNIYNQINTNAL</sequence>
<gene>
    <name evidence="2" type="ORF">BK775_11750</name>
</gene>
<proteinExistence type="predicted"/>
<evidence type="ECO:0000313" key="2">
    <source>
        <dbReference type="EMBL" id="OUA27729.1"/>
    </source>
</evidence>
<name>A0A9X6QAG2_BACTU</name>
<feature type="compositionally biased region" description="Basic and acidic residues" evidence="1">
    <location>
        <begin position="101"/>
        <end position="119"/>
    </location>
</feature>
<dbReference type="Proteomes" id="UP000195077">
    <property type="component" value="Unassembled WGS sequence"/>
</dbReference>
<feature type="compositionally biased region" description="Polar residues" evidence="1">
    <location>
        <begin position="125"/>
        <end position="134"/>
    </location>
</feature>